<evidence type="ECO:0000256" key="2">
    <source>
        <dbReference type="ARBA" id="ARBA00022692"/>
    </source>
</evidence>
<keyword evidence="2 5" id="KW-0812">Transmembrane</keyword>
<dbReference type="GO" id="GO:0005886">
    <property type="term" value="C:plasma membrane"/>
    <property type="evidence" value="ECO:0007669"/>
    <property type="project" value="TreeGrafter"/>
</dbReference>
<reference evidence="8" key="1">
    <citation type="submission" date="2025-08" db="UniProtKB">
        <authorList>
            <consortium name="RefSeq"/>
        </authorList>
    </citation>
    <scope>IDENTIFICATION</scope>
</reference>
<feature type="domain" description="Late embryogenesis abundant protein LEA-2 subgroup" evidence="6">
    <location>
        <begin position="80"/>
        <end position="179"/>
    </location>
</feature>
<accession>A0AB40CHU5</accession>
<dbReference type="GO" id="GO:0009506">
    <property type="term" value="C:plasmodesma"/>
    <property type="evidence" value="ECO:0007669"/>
    <property type="project" value="TreeGrafter"/>
</dbReference>
<protein>
    <submittedName>
        <fullName evidence="8">NDR1/HIN1-like protein 1</fullName>
    </submittedName>
</protein>
<dbReference type="InterPro" id="IPR044839">
    <property type="entry name" value="NDR1-like"/>
</dbReference>
<dbReference type="Pfam" id="PF03168">
    <property type="entry name" value="LEA_2"/>
    <property type="match status" value="1"/>
</dbReference>
<evidence type="ECO:0000256" key="4">
    <source>
        <dbReference type="ARBA" id="ARBA00023136"/>
    </source>
</evidence>
<evidence type="ECO:0000313" key="7">
    <source>
        <dbReference type="Proteomes" id="UP001515500"/>
    </source>
</evidence>
<dbReference type="GO" id="GO:0098542">
    <property type="term" value="P:defense response to other organism"/>
    <property type="evidence" value="ECO:0007669"/>
    <property type="project" value="InterPro"/>
</dbReference>
<keyword evidence="3 5" id="KW-1133">Transmembrane helix</keyword>
<keyword evidence="4 5" id="KW-0472">Membrane</keyword>
<dbReference type="AlphaFoldDB" id="A0AB40CHU5"/>
<evidence type="ECO:0000256" key="1">
    <source>
        <dbReference type="ARBA" id="ARBA00004167"/>
    </source>
</evidence>
<dbReference type="InterPro" id="IPR004864">
    <property type="entry name" value="LEA_2"/>
</dbReference>
<dbReference type="PANTHER" id="PTHR31415">
    <property type="entry name" value="OS05G0367900 PROTEIN"/>
    <property type="match status" value="1"/>
</dbReference>
<dbReference type="RefSeq" id="XP_039139142.1">
    <property type="nucleotide sequence ID" value="XM_039283208.1"/>
</dbReference>
<feature type="transmembrane region" description="Helical" evidence="5">
    <location>
        <begin position="21"/>
        <end position="43"/>
    </location>
</feature>
<evidence type="ECO:0000259" key="6">
    <source>
        <dbReference type="Pfam" id="PF03168"/>
    </source>
</evidence>
<name>A0AB40CHU5_DIOCR</name>
<dbReference type="PANTHER" id="PTHR31415:SF7">
    <property type="entry name" value="OS08G0102700 PROTEIN"/>
    <property type="match status" value="1"/>
</dbReference>
<comment type="subcellular location">
    <subcellularLocation>
        <location evidence="1">Membrane</location>
        <topology evidence="1">Single-pass membrane protein</topology>
    </subcellularLocation>
</comment>
<evidence type="ECO:0000256" key="3">
    <source>
        <dbReference type="ARBA" id="ARBA00022989"/>
    </source>
</evidence>
<organism evidence="7 8">
    <name type="scientific">Dioscorea cayennensis subsp. rotundata</name>
    <name type="common">White Guinea yam</name>
    <name type="synonym">Dioscorea rotundata</name>
    <dbReference type="NCBI Taxonomy" id="55577"/>
    <lineage>
        <taxon>Eukaryota</taxon>
        <taxon>Viridiplantae</taxon>
        <taxon>Streptophyta</taxon>
        <taxon>Embryophyta</taxon>
        <taxon>Tracheophyta</taxon>
        <taxon>Spermatophyta</taxon>
        <taxon>Magnoliopsida</taxon>
        <taxon>Liliopsida</taxon>
        <taxon>Dioscoreales</taxon>
        <taxon>Dioscoreaceae</taxon>
        <taxon>Dioscorea</taxon>
    </lineage>
</organism>
<dbReference type="GeneID" id="120276455"/>
<proteinExistence type="predicted"/>
<keyword evidence="7" id="KW-1185">Reference proteome</keyword>
<gene>
    <name evidence="8" type="primary">LOC120276455</name>
</gene>
<evidence type="ECO:0000256" key="5">
    <source>
        <dbReference type="SAM" id="Phobius"/>
    </source>
</evidence>
<dbReference type="Proteomes" id="UP001515500">
    <property type="component" value="Chromosome 14"/>
</dbReference>
<sequence>MSEKSCGHHGHHKHRKLYRRIVFTIIFFIILILLAILIVWLVLRPSRPGFALQDSSIIQLNFSSNTNFLTTTLQVTLYSHNPNDRIGIYYDRLDTFITYKGQQITLATALPNGYQGHHDVSIWSPYLYGTDVPLAPFLTVALEQDENAGFLLLYVQVDGKLRWRVGSWMSGQYHITVRCPAFFTFDGLKYSFRFRQPTSCTVDV</sequence>
<evidence type="ECO:0000313" key="8">
    <source>
        <dbReference type="RefSeq" id="XP_039139142.1"/>
    </source>
</evidence>